<dbReference type="Proteomes" id="UP000198756">
    <property type="component" value="Unassembled WGS sequence"/>
</dbReference>
<gene>
    <name evidence="1" type="ORF">SAMN03080617_01222</name>
</gene>
<evidence type="ECO:0000313" key="2">
    <source>
        <dbReference type="Proteomes" id="UP000198756"/>
    </source>
</evidence>
<reference evidence="2" key="1">
    <citation type="submission" date="2016-10" db="EMBL/GenBank/DDBJ databases">
        <authorList>
            <person name="Varghese N."/>
            <person name="Submissions S."/>
        </authorList>
    </citation>
    <scope>NUCLEOTIDE SEQUENCE [LARGE SCALE GENOMIC DNA]</scope>
    <source>
        <strain evidence="2">DSM 22703</strain>
    </source>
</reference>
<protein>
    <submittedName>
        <fullName evidence="1">Uncharacterized protein</fullName>
    </submittedName>
</protein>
<sequence>MKTRIEELLGKYWEAETSQNEEKELRELIREATGYEQEKALFKGLDLFKSEEPKILRIPKTKTRRLNPAWLSWAASITILIGSFWGWRVYEQKQAEQRAFEEVIQAFGLIQSNLSKAKDQLAPLNDLKYLNTTNQLFQLDQNSNQ</sequence>
<organism evidence="1 2">
    <name type="scientific">Algoriphagus alkaliphilus</name>
    <dbReference type="NCBI Taxonomy" id="279824"/>
    <lineage>
        <taxon>Bacteria</taxon>
        <taxon>Pseudomonadati</taxon>
        <taxon>Bacteroidota</taxon>
        <taxon>Cytophagia</taxon>
        <taxon>Cytophagales</taxon>
        <taxon>Cyclobacteriaceae</taxon>
        <taxon>Algoriphagus</taxon>
    </lineage>
</organism>
<dbReference type="RefSeq" id="WP_092729062.1">
    <property type="nucleotide sequence ID" value="NZ_FMXE01000007.1"/>
</dbReference>
<dbReference type="OrthoDB" id="840371at2"/>
<dbReference type="EMBL" id="FMXE01000007">
    <property type="protein sequence ID" value="SDA60084.1"/>
    <property type="molecule type" value="Genomic_DNA"/>
</dbReference>
<name>A0A1G5WQ93_9BACT</name>
<dbReference type="STRING" id="279824.SAMN03080617_01222"/>
<dbReference type="AlphaFoldDB" id="A0A1G5WQ93"/>
<accession>A0A1G5WQ93</accession>
<evidence type="ECO:0000313" key="1">
    <source>
        <dbReference type="EMBL" id="SDA60084.1"/>
    </source>
</evidence>
<keyword evidence="2" id="KW-1185">Reference proteome</keyword>
<proteinExistence type="predicted"/>